<dbReference type="PANTHER" id="PTHR39585">
    <property type="entry name" value="FAD ASSEMBLY FACTOR SDHE"/>
    <property type="match status" value="1"/>
</dbReference>
<dbReference type="Pfam" id="PF03937">
    <property type="entry name" value="Sdh5"/>
    <property type="match status" value="1"/>
</dbReference>
<dbReference type="GO" id="GO:0005737">
    <property type="term" value="C:cytoplasm"/>
    <property type="evidence" value="ECO:0007669"/>
    <property type="project" value="UniProtKB-SubCell"/>
</dbReference>
<dbReference type="EMBL" id="SRLE01000005">
    <property type="protein sequence ID" value="TGD74654.1"/>
    <property type="molecule type" value="Genomic_DNA"/>
</dbReference>
<evidence type="ECO:0000256" key="3">
    <source>
        <dbReference type="ARBA" id="ARBA00019418"/>
    </source>
</evidence>
<evidence type="ECO:0000256" key="1">
    <source>
        <dbReference type="ARBA" id="ARBA00004496"/>
    </source>
</evidence>
<dbReference type="Proteomes" id="UP000298050">
    <property type="component" value="Unassembled WGS sequence"/>
</dbReference>
<evidence type="ECO:0000313" key="6">
    <source>
        <dbReference type="EMBL" id="TGD74654.1"/>
    </source>
</evidence>
<keyword evidence="7" id="KW-1185">Reference proteome</keyword>
<dbReference type="AlphaFoldDB" id="A0A4Z0M593"/>
<name>A0A4Z0M593_9GAMM</name>
<dbReference type="Gene3D" id="1.10.150.250">
    <property type="entry name" value="Flavinator of succinate dehydrogenase"/>
    <property type="match status" value="1"/>
</dbReference>
<dbReference type="InterPro" id="IPR005631">
    <property type="entry name" value="SDH"/>
</dbReference>
<evidence type="ECO:0000256" key="5">
    <source>
        <dbReference type="ARBA" id="ARBA00023186"/>
    </source>
</evidence>
<dbReference type="OrthoDB" id="9180899at2"/>
<dbReference type="GO" id="GO:0006105">
    <property type="term" value="P:succinate metabolic process"/>
    <property type="evidence" value="ECO:0007669"/>
    <property type="project" value="TreeGrafter"/>
</dbReference>
<gene>
    <name evidence="6" type="ORF">E4634_05490</name>
</gene>
<accession>A0A4Z0M593</accession>
<evidence type="ECO:0000313" key="7">
    <source>
        <dbReference type="Proteomes" id="UP000298050"/>
    </source>
</evidence>
<evidence type="ECO:0000256" key="4">
    <source>
        <dbReference type="ARBA" id="ARBA00022490"/>
    </source>
</evidence>
<proteinExistence type="inferred from homology"/>
<dbReference type="RefSeq" id="WP_135441620.1">
    <property type="nucleotide sequence ID" value="NZ_SRLE01000005.1"/>
</dbReference>
<keyword evidence="5" id="KW-0143">Chaperone</keyword>
<protein>
    <recommendedName>
        <fullName evidence="3">FAD assembly factor SdhE</fullName>
    </recommendedName>
</protein>
<sequence>MVVDDEYNRMRWAARRGMLELDLVLEPFVRDRYRDLGEDDRASFRRLMESEDQDLFAWFLGRQLPDDQELAAIVKTVLDFARTKPEDR</sequence>
<keyword evidence="4" id="KW-0963">Cytoplasm</keyword>
<dbReference type="PANTHER" id="PTHR39585:SF1">
    <property type="entry name" value="FAD ASSEMBLY FACTOR SDHE"/>
    <property type="match status" value="1"/>
</dbReference>
<reference evidence="6 7" key="1">
    <citation type="submission" date="2019-04" db="EMBL/GenBank/DDBJ databases">
        <title>Taxonomy of novel Haliea sp. from mangrove soil of West Coast of India.</title>
        <authorList>
            <person name="Verma A."/>
            <person name="Kumar P."/>
            <person name="Krishnamurthi S."/>
        </authorList>
    </citation>
    <scope>NUCLEOTIDE SEQUENCE [LARGE SCALE GENOMIC DNA]</scope>
    <source>
        <strain evidence="6 7">SAOS-164</strain>
    </source>
</reference>
<dbReference type="InterPro" id="IPR036714">
    <property type="entry name" value="SDH_sf"/>
</dbReference>
<dbReference type="InterPro" id="IPR050531">
    <property type="entry name" value="SdhE_FAD_assembly_factor"/>
</dbReference>
<comment type="caution">
    <text evidence="6">The sequence shown here is derived from an EMBL/GenBank/DDBJ whole genome shotgun (WGS) entry which is preliminary data.</text>
</comment>
<evidence type="ECO:0000256" key="2">
    <source>
        <dbReference type="ARBA" id="ARBA00008571"/>
    </source>
</evidence>
<organism evidence="6 7">
    <name type="scientific">Mangrovimicrobium sediminis</name>
    <dbReference type="NCBI Taxonomy" id="2562682"/>
    <lineage>
        <taxon>Bacteria</taxon>
        <taxon>Pseudomonadati</taxon>
        <taxon>Pseudomonadota</taxon>
        <taxon>Gammaproteobacteria</taxon>
        <taxon>Cellvibrionales</taxon>
        <taxon>Halieaceae</taxon>
        <taxon>Mangrovimicrobium</taxon>
    </lineage>
</organism>
<comment type="subcellular location">
    <subcellularLocation>
        <location evidence="1">Cytoplasm</location>
    </subcellularLocation>
</comment>
<dbReference type="SUPFAM" id="SSF109910">
    <property type="entry name" value="YgfY-like"/>
    <property type="match status" value="1"/>
</dbReference>
<comment type="similarity">
    <text evidence="2">Belongs to the SdhE FAD assembly factor family.</text>
</comment>